<dbReference type="Proteomes" id="UP001335648">
    <property type="component" value="Unassembled WGS sequence"/>
</dbReference>
<proteinExistence type="predicted"/>
<sequence length="75" mass="7811">MGPPKRLVSESAKDLADQSEEEPCSSHTVAKEMSVVHCSDGSDSDAFTVQQSTVKASTKDVSAALTAIAALKQTT</sequence>
<feature type="compositionally biased region" description="Basic and acidic residues" evidence="1">
    <location>
        <begin position="7"/>
        <end position="16"/>
    </location>
</feature>
<name>A0AAN8CIJ7_9TELE</name>
<protein>
    <submittedName>
        <fullName evidence="2">Uncharacterized protein</fullName>
    </submittedName>
</protein>
<evidence type="ECO:0000313" key="2">
    <source>
        <dbReference type="EMBL" id="KAK5904362.1"/>
    </source>
</evidence>
<dbReference type="AlphaFoldDB" id="A0AAN8CIJ7"/>
<organism evidence="2 3">
    <name type="scientific">Champsocephalus esox</name>
    <name type="common">pike icefish</name>
    <dbReference type="NCBI Taxonomy" id="159716"/>
    <lineage>
        <taxon>Eukaryota</taxon>
        <taxon>Metazoa</taxon>
        <taxon>Chordata</taxon>
        <taxon>Craniata</taxon>
        <taxon>Vertebrata</taxon>
        <taxon>Euteleostomi</taxon>
        <taxon>Actinopterygii</taxon>
        <taxon>Neopterygii</taxon>
        <taxon>Teleostei</taxon>
        <taxon>Neoteleostei</taxon>
        <taxon>Acanthomorphata</taxon>
        <taxon>Eupercaria</taxon>
        <taxon>Perciformes</taxon>
        <taxon>Notothenioidei</taxon>
        <taxon>Channichthyidae</taxon>
        <taxon>Champsocephalus</taxon>
    </lineage>
</organism>
<dbReference type="EMBL" id="JAULUE010002050">
    <property type="protein sequence ID" value="KAK5904362.1"/>
    <property type="molecule type" value="Genomic_DNA"/>
</dbReference>
<evidence type="ECO:0000313" key="3">
    <source>
        <dbReference type="Proteomes" id="UP001335648"/>
    </source>
</evidence>
<feature type="region of interest" description="Disordered" evidence="1">
    <location>
        <begin position="1"/>
        <end position="28"/>
    </location>
</feature>
<keyword evidence="3" id="KW-1185">Reference proteome</keyword>
<accession>A0AAN8CIJ7</accession>
<comment type="caution">
    <text evidence="2">The sequence shown here is derived from an EMBL/GenBank/DDBJ whole genome shotgun (WGS) entry which is preliminary data.</text>
</comment>
<evidence type="ECO:0000256" key="1">
    <source>
        <dbReference type="SAM" id="MobiDB-lite"/>
    </source>
</evidence>
<gene>
    <name evidence="2" type="ORF">CesoFtcFv8_005937</name>
</gene>
<reference evidence="2 3" key="1">
    <citation type="journal article" date="2023" name="Mol. Biol. Evol.">
        <title>Genomics of Secondarily Temperate Adaptation in the Only Non-Antarctic Icefish.</title>
        <authorList>
            <person name="Rivera-Colon A.G."/>
            <person name="Rayamajhi N."/>
            <person name="Minhas B.F."/>
            <person name="Madrigal G."/>
            <person name="Bilyk K.T."/>
            <person name="Yoon V."/>
            <person name="Hune M."/>
            <person name="Gregory S."/>
            <person name="Cheng C.H.C."/>
            <person name="Catchen J.M."/>
        </authorList>
    </citation>
    <scope>NUCLEOTIDE SEQUENCE [LARGE SCALE GENOMIC DNA]</scope>
    <source>
        <strain evidence="2">JC2023a</strain>
    </source>
</reference>